<dbReference type="EMBL" id="JAFREL020000001">
    <property type="protein sequence ID" value="MEO1768514.1"/>
    <property type="molecule type" value="Genomic_DNA"/>
</dbReference>
<feature type="transmembrane region" description="Helical" evidence="1">
    <location>
        <begin position="6"/>
        <end position="25"/>
    </location>
</feature>
<dbReference type="Pfam" id="PF04205">
    <property type="entry name" value="FMN_bind"/>
    <property type="match status" value="1"/>
</dbReference>
<evidence type="ECO:0000259" key="2">
    <source>
        <dbReference type="SMART" id="SM00900"/>
    </source>
</evidence>
<keyword evidence="1" id="KW-0472">Membrane</keyword>
<keyword evidence="1" id="KW-0812">Transmembrane</keyword>
<reference evidence="3 4" key="1">
    <citation type="submission" date="2021-03" db="EMBL/GenBank/DDBJ databases">
        <authorList>
            <person name="Gilmore M.S."/>
            <person name="Schwartzman J."/>
            <person name="Van Tyne D."/>
            <person name="Martin M."/>
            <person name="Earl A.M."/>
            <person name="Manson A.L."/>
            <person name="Straub T."/>
            <person name="Salamzade R."/>
            <person name="Saavedra J."/>
            <person name="Lebreton F."/>
            <person name="Prichula J."/>
            <person name="Schaufler K."/>
            <person name="Gaca A."/>
            <person name="Sgardioli B."/>
            <person name="Wagenaar J."/>
            <person name="Strong T."/>
        </authorList>
    </citation>
    <scope>NUCLEOTIDE SEQUENCE [LARGE SCALE GENOMIC DNA]</scope>
    <source>
        <strain evidence="3 4">665A</strain>
    </source>
</reference>
<keyword evidence="1" id="KW-1133">Transmembrane helix</keyword>
<keyword evidence="4" id="KW-1185">Reference proteome</keyword>
<feature type="domain" description="FMN-binding" evidence="2">
    <location>
        <begin position="47"/>
        <end position="124"/>
    </location>
</feature>
<evidence type="ECO:0000256" key="1">
    <source>
        <dbReference type="SAM" id="Phobius"/>
    </source>
</evidence>
<sequence>MSKLVTGLIIVLAAGCLIFFGATIYSKSMLKNVAIAKVDPRELPDGTYSGEASLKPVIAKVNVTIAEGKISAVQITEHQTGLGKKAETIASEIVDKQSLQVDAISGATMSSQAILKACENALTK</sequence>
<dbReference type="InterPro" id="IPR007329">
    <property type="entry name" value="FMN-bd"/>
</dbReference>
<name>A0ABV0EIW2_9ENTE</name>
<evidence type="ECO:0000313" key="3">
    <source>
        <dbReference type="EMBL" id="MEO1768514.1"/>
    </source>
</evidence>
<evidence type="ECO:0000313" key="4">
    <source>
        <dbReference type="Proteomes" id="UP000664357"/>
    </source>
</evidence>
<accession>A0ABV0EIW2</accession>
<dbReference type="Proteomes" id="UP000664357">
    <property type="component" value="Unassembled WGS sequence"/>
</dbReference>
<comment type="caution">
    <text evidence="3">The sequence shown here is derived from an EMBL/GenBank/DDBJ whole genome shotgun (WGS) entry which is preliminary data.</text>
</comment>
<dbReference type="RefSeq" id="WP_207705249.1">
    <property type="nucleotide sequence ID" value="NZ_JAFREL020000001.1"/>
</dbReference>
<dbReference type="SMART" id="SM00900">
    <property type="entry name" value="FMN_bind"/>
    <property type="match status" value="1"/>
</dbReference>
<dbReference type="Gene3D" id="3.90.1010.20">
    <property type="match status" value="1"/>
</dbReference>
<organism evidence="3 4">
    <name type="scientific">Candidatus Enterococcus ferrettii</name>
    <dbReference type="NCBI Taxonomy" id="2815324"/>
    <lineage>
        <taxon>Bacteria</taxon>
        <taxon>Bacillati</taxon>
        <taxon>Bacillota</taxon>
        <taxon>Bacilli</taxon>
        <taxon>Lactobacillales</taxon>
        <taxon>Enterococcaceae</taxon>
        <taxon>Enterococcus</taxon>
    </lineage>
</organism>
<proteinExistence type="predicted"/>
<protein>
    <recommendedName>
        <fullName evidence="2">FMN-binding domain-containing protein</fullName>
    </recommendedName>
</protein>
<dbReference type="PROSITE" id="PS51257">
    <property type="entry name" value="PROKAR_LIPOPROTEIN"/>
    <property type="match status" value="1"/>
</dbReference>
<reference evidence="3 4" key="2">
    <citation type="submission" date="2024-02" db="EMBL/GenBank/DDBJ databases">
        <title>The Genome Sequence of Enterococcus sp. DIV0159.</title>
        <authorList>
            <person name="Earl A."/>
            <person name="Manson A."/>
            <person name="Gilmore M."/>
            <person name="Sanders J."/>
            <person name="Shea T."/>
            <person name="Howe W."/>
            <person name="Livny J."/>
            <person name="Cuomo C."/>
            <person name="Neafsey D."/>
            <person name="Birren B."/>
        </authorList>
    </citation>
    <scope>NUCLEOTIDE SEQUENCE [LARGE SCALE GENOMIC DNA]</scope>
    <source>
        <strain evidence="3 4">665A</strain>
    </source>
</reference>
<gene>
    <name evidence="3" type="ORF">JZO67_000425</name>
</gene>